<reference evidence="1 2" key="1">
    <citation type="submission" date="2024-01" db="EMBL/GenBank/DDBJ databases">
        <title>The genomes of 5 underutilized Papilionoideae crops provide insights into root nodulation and disease resistanc.</title>
        <authorList>
            <person name="Jiang F."/>
        </authorList>
    </citation>
    <scope>NUCLEOTIDE SEQUENCE [LARGE SCALE GENOMIC DNA]</scope>
    <source>
        <strain evidence="1">DUOXIRENSHENG_FW03</strain>
        <tissue evidence="1">Leaves</tissue>
    </source>
</reference>
<gene>
    <name evidence="1" type="ORF">VNO78_22489</name>
</gene>
<dbReference type="Proteomes" id="UP001386955">
    <property type="component" value="Unassembled WGS sequence"/>
</dbReference>
<organism evidence="1 2">
    <name type="scientific">Psophocarpus tetragonolobus</name>
    <name type="common">Winged bean</name>
    <name type="synonym">Dolichos tetragonolobus</name>
    <dbReference type="NCBI Taxonomy" id="3891"/>
    <lineage>
        <taxon>Eukaryota</taxon>
        <taxon>Viridiplantae</taxon>
        <taxon>Streptophyta</taxon>
        <taxon>Embryophyta</taxon>
        <taxon>Tracheophyta</taxon>
        <taxon>Spermatophyta</taxon>
        <taxon>Magnoliopsida</taxon>
        <taxon>eudicotyledons</taxon>
        <taxon>Gunneridae</taxon>
        <taxon>Pentapetalae</taxon>
        <taxon>rosids</taxon>
        <taxon>fabids</taxon>
        <taxon>Fabales</taxon>
        <taxon>Fabaceae</taxon>
        <taxon>Papilionoideae</taxon>
        <taxon>50 kb inversion clade</taxon>
        <taxon>NPAAA clade</taxon>
        <taxon>indigoferoid/millettioid clade</taxon>
        <taxon>Phaseoleae</taxon>
        <taxon>Psophocarpus</taxon>
    </lineage>
</organism>
<sequence length="70" mass="7392">MCLATSLLNTIVVLSLKSSIRPAAHCSHGSLAASDDCLSSLKLLLAYGLYVFAHAMLELIGHHIGMQVPS</sequence>
<proteinExistence type="predicted"/>
<dbReference type="AlphaFoldDB" id="A0AAN9S4S0"/>
<comment type="caution">
    <text evidence="1">The sequence shown here is derived from an EMBL/GenBank/DDBJ whole genome shotgun (WGS) entry which is preliminary data.</text>
</comment>
<keyword evidence="2" id="KW-1185">Reference proteome</keyword>
<name>A0AAN9S4S0_PSOTE</name>
<evidence type="ECO:0000313" key="2">
    <source>
        <dbReference type="Proteomes" id="UP001386955"/>
    </source>
</evidence>
<dbReference type="EMBL" id="JAYMYS010000006">
    <property type="protein sequence ID" value="KAK7387699.1"/>
    <property type="molecule type" value="Genomic_DNA"/>
</dbReference>
<accession>A0AAN9S4S0</accession>
<evidence type="ECO:0000313" key="1">
    <source>
        <dbReference type="EMBL" id="KAK7387699.1"/>
    </source>
</evidence>
<protein>
    <submittedName>
        <fullName evidence="1">Uncharacterized protein</fullName>
    </submittedName>
</protein>